<dbReference type="PANTHER" id="PTHR43537:SF5">
    <property type="entry name" value="UXU OPERON TRANSCRIPTIONAL REGULATOR"/>
    <property type="match status" value="1"/>
</dbReference>
<dbReference type="GO" id="GO:0003700">
    <property type="term" value="F:DNA-binding transcription factor activity"/>
    <property type="evidence" value="ECO:0007669"/>
    <property type="project" value="InterPro"/>
</dbReference>
<accession>A0A1X7LL29</accession>
<dbReference type="PROSITE" id="PS50949">
    <property type="entry name" value="HTH_GNTR"/>
    <property type="match status" value="1"/>
</dbReference>
<evidence type="ECO:0000256" key="1">
    <source>
        <dbReference type="ARBA" id="ARBA00023015"/>
    </source>
</evidence>
<organism evidence="5 6">
    <name type="scientific">Paraburkholderia susongensis</name>
    <dbReference type="NCBI Taxonomy" id="1515439"/>
    <lineage>
        <taxon>Bacteria</taxon>
        <taxon>Pseudomonadati</taxon>
        <taxon>Pseudomonadota</taxon>
        <taxon>Betaproteobacteria</taxon>
        <taxon>Burkholderiales</taxon>
        <taxon>Burkholderiaceae</taxon>
        <taxon>Paraburkholderia</taxon>
    </lineage>
</organism>
<dbReference type="Proteomes" id="UP000193228">
    <property type="component" value="Unassembled WGS sequence"/>
</dbReference>
<evidence type="ECO:0000256" key="3">
    <source>
        <dbReference type="ARBA" id="ARBA00023163"/>
    </source>
</evidence>
<reference evidence="6" key="1">
    <citation type="submission" date="2017-04" db="EMBL/GenBank/DDBJ databases">
        <authorList>
            <person name="Varghese N."/>
            <person name="Submissions S."/>
        </authorList>
    </citation>
    <scope>NUCLEOTIDE SEQUENCE [LARGE SCALE GENOMIC DNA]</scope>
    <source>
        <strain evidence="6">LMG 29540</strain>
    </source>
</reference>
<dbReference type="PRINTS" id="PR00035">
    <property type="entry name" value="HTHGNTR"/>
</dbReference>
<dbReference type="STRING" id="1515439.SAMN06265784_106259"/>
<evidence type="ECO:0000259" key="4">
    <source>
        <dbReference type="PROSITE" id="PS50949"/>
    </source>
</evidence>
<evidence type="ECO:0000313" key="6">
    <source>
        <dbReference type="Proteomes" id="UP000193228"/>
    </source>
</evidence>
<dbReference type="Pfam" id="PF07729">
    <property type="entry name" value="FCD"/>
    <property type="match status" value="1"/>
</dbReference>
<dbReference type="SMART" id="SM00345">
    <property type="entry name" value="HTH_GNTR"/>
    <property type="match status" value="1"/>
</dbReference>
<dbReference type="InterPro" id="IPR011711">
    <property type="entry name" value="GntR_C"/>
</dbReference>
<keyword evidence="3" id="KW-0804">Transcription</keyword>
<dbReference type="SUPFAM" id="SSF48008">
    <property type="entry name" value="GntR ligand-binding domain-like"/>
    <property type="match status" value="1"/>
</dbReference>
<dbReference type="AlphaFoldDB" id="A0A1X7LL29"/>
<feature type="domain" description="HTH gntR-type" evidence="4">
    <location>
        <begin position="1"/>
        <end position="67"/>
    </location>
</feature>
<keyword evidence="6" id="KW-1185">Reference proteome</keyword>
<evidence type="ECO:0000313" key="5">
    <source>
        <dbReference type="EMBL" id="SMG53869.1"/>
    </source>
</evidence>
<sequence length="225" mass="24707">MERPVLDALLDYIAHGQLKDGDALPPERTLAEELGVSRRELRSALASLEASGRVWRGVGRGTYLGARPLKFASTLRGLRVGTSPADIAEMRLLFEPALAALAATKASGDDLQELEKCARKNAAAKNDDEWQQWDHRFHLLIGQATRNPALIALMEVINGMRVKPEVREKTAAQETRQYFAQQHQAIVNALKARDAEAAAQCMREHLLSVQGRASAKTDAAVARHV</sequence>
<dbReference type="RefSeq" id="WP_085486260.1">
    <property type="nucleotide sequence ID" value="NZ_FXAT01000006.1"/>
</dbReference>
<keyword evidence="1" id="KW-0805">Transcription regulation</keyword>
<dbReference type="Gene3D" id="1.10.10.10">
    <property type="entry name" value="Winged helix-like DNA-binding domain superfamily/Winged helix DNA-binding domain"/>
    <property type="match status" value="1"/>
</dbReference>
<dbReference type="SUPFAM" id="SSF46785">
    <property type="entry name" value="Winged helix' DNA-binding domain"/>
    <property type="match status" value="1"/>
</dbReference>
<dbReference type="Pfam" id="PF00392">
    <property type="entry name" value="GntR"/>
    <property type="match status" value="1"/>
</dbReference>
<evidence type="ECO:0000256" key="2">
    <source>
        <dbReference type="ARBA" id="ARBA00023125"/>
    </source>
</evidence>
<dbReference type="InterPro" id="IPR008920">
    <property type="entry name" value="TF_FadR/GntR_C"/>
</dbReference>
<gene>
    <name evidence="5" type="ORF">SAMN06265784_106259</name>
</gene>
<dbReference type="InterPro" id="IPR000524">
    <property type="entry name" value="Tscrpt_reg_HTH_GntR"/>
</dbReference>
<name>A0A1X7LL29_9BURK</name>
<protein>
    <submittedName>
        <fullName evidence="5">Transcriptional regulator, GntR family</fullName>
    </submittedName>
</protein>
<dbReference type="EMBL" id="FXAT01000006">
    <property type="protein sequence ID" value="SMG53869.1"/>
    <property type="molecule type" value="Genomic_DNA"/>
</dbReference>
<dbReference type="PANTHER" id="PTHR43537">
    <property type="entry name" value="TRANSCRIPTIONAL REGULATOR, GNTR FAMILY"/>
    <property type="match status" value="1"/>
</dbReference>
<proteinExistence type="predicted"/>
<dbReference type="OrthoDB" id="8640040at2"/>
<dbReference type="CDD" id="cd07377">
    <property type="entry name" value="WHTH_GntR"/>
    <property type="match status" value="1"/>
</dbReference>
<dbReference type="InterPro" id="IPR036390">
    <property type="entry name" value="WH_DNA-bd_sf"/>
</dbReference>
<keyword evidence="2" id="KW-0238">DNA-binding</keyword>
<dbReference type="GO" id="GO:0003677">
    <property type="term" value="F:DNA binding"/>
    <property type="evidence" value="ECO:0007669"/>
    <property type="project" value="UniProtKB-KW"/>
</dbReference>
<dbReference type="Gene3D" id="1.20.120.530">
    <property type="entry name" value="GntR ligand-binding domain-like"/>
    <property type="match status" value="1"/>
</dbReference>
<dbReference type="InterPro" id="IPR036388">
    <property type="entry name" value="WH-like_DNA-bd_sf"/>
</dbReference>
<dbReference type="SMART" id="SM00895">
    <property type="entry name" value="FCD"/>
    <property type="match status" value="1"/>
</dbReference>